<gene>
    <name evidence="4" type="primary">thpR_1</name>
    <name evidence="4" type="ORF">GCM10009665_08030</name>
</gene>
<comment type="similarity">
    <text evidence="2">Belongs to the 2H phosphoesterase superfamily. ThpR family.</text>
</comment>
<dbReference type="InterPro" id="IPR009097">
    <property type="entry name" value="Cyclic_Pdiesterase"/>
</dbReference>
<dbReference type="Gene3D" id="3.90.1140.10">
    <property type="entry name" value="Cyclic phosphodiesterase"/>
    <property type="match status" value="1"/>
</dbReference>
<feature type="chain" id="PRO_5045625904" description="RNA 2',3'-cyclic phosphodiesterase" evidence="3">
    <location>
        <begin position="22"/>
        <end position="189"/>
    </location>
</feature>
<keyword evidence="5" id="KW-1185">Reference proteome</keyword>
<proteinExistence type="inferred from homology"/>
<comment type="function">
    <text evidence="2">Hydrolyzes RNA 2',3'-cyclic phosphodiester to an RNA 2'-phosphomonoester.</text>
</comment>
<accession>A0ABN1VRP1</accession>
<dbReference type="Proteomes" id="UP001500037">
    <property type="component" value="Unassembled WGS sequence"/>
</dbReference>
<name>A0ABN1VRP1_9ACTN</name>
<dbReference type="RefSeq" id="WP_344439196.1">
    <property type="nucleotide sequence ID" value="NZ_BAAALF010000007.1"/>
</dbReference>
<dbReference type="SUPFAM" id="SSF55144">
    <property type="entry name" value="LigT-like"/>
    <property type="match status" value="1"/>
</dbReference>
<feature type="active site" description="Proton donor" evidence="2">
    <location>
        <position position="42"/>
    </location>
</feature>
<evidence type="ECO:0000256" key="1">
    <source>
        <dbReference type="ARBA" id="ARBA00022801"/>
    </source>
</evidence>
<feature type="short sequence motif" description="HXTX 1" evidence="2">
    <location>
        <begin position="42"/>
        <end position="45"/>
    </location>
</feature>
<organism evidence="4 5">
    <name type="scientific">Kitasatospora nipponensis</name>
    <dbReference type="NCBI Taxonomy" id="258049"/>
    <lineage>
        <taxon>Bacteria</taxon>
        <taxon>Bacillati</taxon>
        <taxon>Actinomycetota</taxon>
        <taxon>Actinomycetes</taxon>
        <taxon>Kitasatosporales</taxon>
        <taxon>Streptomycetaceae</taxon>
        <taxon>Kitasatospora</taxon>
    </lineage>
</organism>
<comment type="caution">
    <text evidence="4">The sequence shown here is derived from an EMBL/GenBank/DDBJ whole genome shotgun (WGS) entry which is preliminary data.</text>
</comment>
<dbReference type="EC" id="3.1.4.58" evidence="2"/>
<comment type="catalytic activity">
    <reaction evidence="2">
        <text>a 3'-end 2',3'-cyclophospho-ribonucleotide-RNA + H2O = a 3'-end 2'-phospho-ribonucleotide-RNA + H(+)</text>
        <dbReference type="Rhea" id="RHEA:11828"/>
        <dbReference type="Rhea" id="RHEA-COMP:10464"/>
        <dbReference type="Rhea" id="RHEA-COMP:17353"/>
        <dbReference type="ChEBI" id="CHEBI:15377"/>
        <dbReference type="ChEBI" id="CHEBI:15378"/>
        <dbReference type="ChEBI" id="CHEBI:83064"/>
        <dbReference type="ChEBI" id="CHEBI:173113"/>
        <dbReference type="EC" id="3.1.4.58"/>
    </reaction>
</comment>
<reference evidence="4 5" key="1">
    <citation type="journal article" date="2019" name="Int. J. Syst. Evol. Microbiol.">
        <title>The Global Catalogue of Microorganisms (GCM) 10K type strain sequencing project: providing services to taxonomists for standard genome sequencing and annotation.</title>
        <authorList>
            <consortium name="The Broad Institute Genomics Platform"/>
            <consortium name="The Broad Institute Genome Sequencing Center for Infectious Disease"/>
            <person name="Wu L."/>
            <person name="Ma J."/>
        </authorList>
    </citation>
    <scope>NUCLEOTIDE SEQUENCE [LARGE SCALE GENOMIC DNA]</scope>
    <source>
        <strain evidence="4 5">JCM 13004</strain>
    </source>
</reference>
<dbReference type="NCBIfam" id="TIGR02258">
    <property type="entry name" value="2_5_ligase"/>
    <property type="match status" value="1"/>
</dbReference>
<dbReference type="PANTHER" id="PTHR35561:SF1">
    <property type="entry name" value="RNA 2',3'-CYCLIC PHOSPHODIESTERASE"/>
    <property type="match status" value="1"/>
</dbReference>
<dbReference type="Pfam" id="PF13563">
    <property type="entry name" value="2_5_RNA_ligase2"/>
    <property type="match status" value="1"/>
</dbReference>
<feature type="active site" description="Proton acceptor" evidence="2">
    <location>
        <position position="125"/>
    </location>
</feature>
<evidence type="ECO:0000256" key="3">
    <source>
        <dbReference type="SAM" id="SignalP"/>
    </source>
</evidence>
<keyword evidence="3" id="KW-0732">Signal</keyword>
<feature type="short sequence motif" description="HXTX 2" evidence="2">
    <location>
        <begin position="125"/>
        <end position="128"/>
    </location>
</feature>
<dbReference type="PANTHER" id="PTHR35561">
    <property type="entry name" value="RNA 2',3'-CYCLIC PHOSPHODIESTERASE"/>
    <property type="match status" value="1"/>
</dbReference>
<protein>
    <recommendedName>
        <fullName evidence="2">RNA 2',3'-cyclic phosphodiesterase</fullName>
        <shortName evidence="2">RNA 2',3'-CPDase</shortName>
        <ecNumber evidence="2">3.1.4.58</ecNumber>
    </recommendedName>
</protein>
<sequence>MRLFLAALPPAAALAELGATAAGLRALPGAEGLRWTAEDGWHITLAFLGRVDEQRLPELREVLARAGAEGPAHRLRLAGGGRFGERVLWVGLAGQTRALRSLAQRAGRAVDEVHPLEQEHDYHPHLTLARTPRGGPPDGERRRALRRAAELLEAFQGVEWPVTEFHLMCSEFADGRPHYTSVTSWPLAG</sequence>
<dbReference type="InterPro" id="IPR004175">
    <property type="entry name" value="RNA_CPDase"/>
</dbReference>
<dbReference type="EMBL" id="BAAALF010000007">
    <property type="protein sequence ID" value="GAA1220385.1"/>
    <property type="molecule type" value="Genomic_DNA"/>
</dbReference>
<evidence type="ECO:0000313" key="4">
    <source>
        <dbReference type="EMBL" id="GAA1220385.1"/>
    </source>
</evidence>
<evidence type="ECO:0000313" key="5">
    <source>
        <dbReference type="Proteomes" id="UP001500037"/>
    </source>
</evidence>
<evidence type="ECO:0000256" key="2">
    <source>
        <dbReference type="HAMAP-Rule" id="MF_01940"/>
    </source>
</evidence>
<feature type="signal peptide" evidence="3">
    <location>
        <begin position="1"/>
        <end position="21"/>
    </location>
</feature>
<dbReference type="HAMAP" id="MF_01940">
    <property type="entry name" value="RNA_CPDase"/>
    <property type="match status" value="1"/>
</dbReference>
<keyword evidence="1 2" id="KW-0378">Hydrolase</keyword>